<feature type="transmembrane region" description="Helical" evidence="2">
    <location>
        <begin position="41"/>
        <end position="63"/>
    </location>
</feature>
<feature type="transmembrane region" description="Helical" evidence="2">
    <location>
        <begin position="155"/>
        <end position="173"/>
    </location>
</feature>
<evidence type="ECO:0000256" key="2">
    <source>
        <dbReference type="SAM" id="Phobius"/>
    </source>
</evidence>
<feature type="compositionally biased region" description="Polar residues" evidence="1">
    <location>
        <begin position="257"/>
        <end position="266"/>
    </location>
</feature>
<keyword evidence="2" id="KW-0812">Transmembrane</keyword>
<feature type="region of interest" description="Disordered" evidence="1">
    <location>
        <begin position="323"/>
        <end position="371"/>
    </location>
</feature>
<evidence type="ECO:0000313" key="4">
    <source>
        <dbReference type="Proteomes" id="UP000567885"/>
    </source>
</evidence>
<comment type="caution">
    <text evidence="3">The sequence shown here is derived from an EMBL/GenBank/DDBJ whole genome shotgun (WGS) entry which is preliminary data.</text>
</comment>
<dbReference type="Proteomes" id="UP000567885">
    <property type="component" value="Unassembled WGS sequence"/>
</dbReference>
<feature type="compositionally biased region" description="Basic and acidic residues" evidence="1">
    <location>
        <begin position="352"/>
        <end position="371"/>
    </location>
</feature>
<accession>A0A8H5X2Y2</accession>
<keyword evidence="2" id="KW-0472">Membrane</keyword>
<dbReference type="PANTHER" id="PTHR35179">
    <property type="entry name" value="PROTEIN CBG02620"/>
    <property type="match status" value="1"/>
</dbReference>
<dbReference type="EMBL" id="JAAGWQ010000013">
    <property type="protein sequence ID" value="KAF5679234.1"/>
    <property type="molecule type" value="Genomic_DNA"/>
</dbReference>
<dbReference type="AlphaFoldDB" id="A0A8H5X2Y2"/>
<feature type="transmembrane region" description="Helical" evidence="2">
    <location>
        <begin position="75"/>
        <end position="95"/>
    </location>
</feature>
<feature type="transmembrane region" description="Helical" evidence="2">
    <location>
        <begin position="194"/>
        <end position="213"/>
    </location>
</feature>
<evidence type="ECO:0000313" key="3">
    <source>
        <dbReference type="EMBL" id="KAF5679234.1"/>
    </source>
</evidence>
<feature type="transmembrane region" description="Helical" evidence="2">
    <location>
        <begin position="116"/>
        <end position="135"/>
    </location>
</feature>
<dbReference type="OrthoDB" id="3205825at2759"/>
<keyword evidence="4" id="KW-1185">Reference proteome</keyword>
<dbReference type="PANTHER" id="PTHR35179:SF1">
    <property type="entry name" value="INTEGRAL MEMBRANE PROTEIN"/>
    <property type="match status" value="1"/>
</dbReference>
<name>A0A8H5X2Y2_FUSHE</name>
<feature type="region of interest" description="Disordered" evidence="1">
    <location>
        <begin position="257"/>
        <end position="285"/>
    </location>
</feature>
<reference evidence="3 4" key="1">
    <citation type="submission" date="2020-05" db="EMBL/GenBank/DDBJ databases">
        <title>Identification and distribution of gene clusters putatively required for synthesis of sphingolipid metabolism inhibitors in phylogenetically diverse species of the filamentous fungus Fusarium.</title>
        <authorList>
            <person name="Kim H.-S."/>
            <person name="Busman M."/>
            <person name="Brown D.W."/>
            <person name="Divon H."/>
            <person name="Uhlig S."/>
            <person name="Proctor R.H."/>
        </authorList>
    </citation>
    <scope>NUCLEOTIDE SEQUENCE [LARGE SCALE GENOMIC DNA]</scope>
    <source>
        <strain evidence="3 4">NRRL 20693</strain>
    </source>
</reference>
<protein>
    <submittedName>
        <fullName evidence="3">Uncharacterized protein</fullName>
    </submittedName>
</protein>
<proteinExistence type="predicted"/>
<organism evidence="3 4">
    <name type="scientific">Fusarium heterosporum</name>
    <dbReference type="NCBI Taxonomy" id="42747"/>
    <lineage>
        <taxon>Eukaryota</taxon>
        <taxon>Fungi</taxon>
        <taxon>Dikarya</taxon>
        <taxon>Ascomycota</taxon>
        <taxon>Pezizomycotina</taxon>
        <taxon>Sordariomycetes</taxon>
        <taxon>Hypocreomycetidae</taxon>
        <taxon>Hypocreales</taxon>
        <taxon>Nectriaceae</taxon>
        <taxon>Fusarium</taxon>
        <taxon>Fusarium heterosporum species complex</taxon>
    </lineage>
</organism>
<evidence type="ECO:0000256" key="1">
    <source>
        <dbReference type="SAM" id="MobiDB-lite"/>
    </source>
</evidence>
<keyword evidence="2" id="KW-1133">Transmembrane helix</keyword>
<gene>
    <name evidence="3" type="ORF">FHETE_975</name>
</gene>
<feature type="transmembrane region" description="Helical" evidence="2">
    <location>
        <begin position="12"/>
        <end position="29"/>
    </location>
</feature>
<sequence length="371" mass="41532">MSSISDYKVASMAAGFSIGFGFLTVWQAIKQTMRNRNPLRSAYIYMIWGEIAANLGLGILGYLFLDGAIKPGVPLFFFILLFWVFQIQLLMQIIINRISIIAESQKTIQKLKWGTAFAVTCINIAVFCIFIPAHVEPPVNETFVTLNKYWDRASKILICIIDAGLNWYFLRIVQERLVKESRLTKYQPLASFNAKLMIVSVAMDILLIGLMSLPNQTVFIQFHPVVYLVKLNIEMSMASLITQLARKKMTDELYPSLSYSATPKGQTNHDTEHGESNNAPGFGASFQMTHKSKAASKSGDSLDELSDISDLPNGIHRQIEVTIESEAGEQDRAAGKTGIFGPVEVELPSPRNEGRPKRSRYEQIERGQKAP</sequence>